<name>A0A151INZ3_9HYME</name>
<keyword evidence="3" id="KW-1185">Reference proteome</keyword>
<feature type="domain" description="U1-type" evidence="1">
    <location>
        <begin position="105"/>
        <end position="140"/>
    </location>
</feature>
<dbReference type="Pfam" id="PF05699">
    <property type="entry name" value="Dimer_Tnp_hAT"/>
    <property type="match status" value="1"/>
</dbReference>
<evidence type="ECO:0000259" key="1">
    <source>
        <dbReference type="SMART" id="SM00451"/>
    </source>
</evidence>
<dbReference type="AlphaFoldDB" id="A0A151INZ3"/>
<dbReference type="GO" id="GO:0008270">
    <property type="term" value="F:zinc ion binding"/>
    <property type="evidence" value="ECO:0007669"/>
    <property type="project" value="InterPro"/>
</dbReference>
<dbReference type="GO" id="GO:0003676">
    <property type="term" value="F:nucleic acid binding"/>
    <property type="evidence" value="ECO:0007669"/>
    <property type="project" value="InterPro"/>
</dbReference>
<proteinExistence type="predicted"/>
<dbReference type="InterPro" id="IPR003604">
    <property type="entry name" value="Matrin/U1-like-C_Znf_C2H2"/>
</dbReference>
<dbReference type="Proteomes" id="UP000078542">
    <property type="component" value="Unassembled WGS sequence"/>
</dbReference>
<reference evidence="2 3" key="1">
    <citation type="submission" date="2016-03" db="EMBL/GenBank/DDBJ databases">
        <title>Cyphomyrmex costatus WGS genome.</title>
        <authorList>
            <person name="Nygaard S."/>
            <person name="Hu H."/>
            <person name="Boomsma J."/>
            <person name="Zhang G."/>
        </authorList>
    </citation>
    <scope>NUCLEOTIDE SEQUENCE [LARGE SCALE GENOMIC DNA]</scope>
    <source>
        <strain evidence="2">MS0001</strain>
        <tissue evidence="2">Whole body</tissue>
    </source>
</reference>
<dbReference type="STRING" id="456900.A0A151INZ3"/>
<feature type="domain" description="U1-type" evidence="1">
    <location>
        <begin position="34"/>
        <end position="69"/>
    </location>
</feature>
<sequence>MGDEPSKKCKRGFVEAWLTDDRYKYWIHRVPSDNSVYYCSICNKTFSCLSRGMSKHADSTYHKNNIKKSCDNNEDNSIKTSKAFQLKWLDTEEFKHWLREVPGDDSLCYCIICDKSFACGLSQIYRHAETKAHKNKYESSEVKQSNKDWDTETNDESLLPFDERTKEAEIRYAALIAEMNIPHQSANKILNFFQHVGKDPHVLRSMKMGRTKYKCIIANVLAKVETERVVDNIRNTKFSIFIDETSDICNEKWMTFQVRYPDPGTLEIRTQLVKLINIDAKDSSADKLFNAFKNEMYKFQVPFSNIIALSCDNASVMTGKHVSFQKKLEKECPRLLTFPCPCHSAALAAHAASDKIPEICDRFTKMIVNYINSSPKRLAVFKEFCECFEGKSLKLLKLSDTRWLSHHACVERLLKYWDSIKNFLHEAVVSEKTKPAENLLSVMNSVETKAYFLFLEYVLNFFNQFNAYFQASQTRIHVLQPKCIQFLYNICRHFLKIEYLEPFSLNITFSLKENQKSLNEIDVGYDCEEYLKELKMKGHEDVVTIVRQNCLMFYVTAADEIRKRLPIKNIFLSKLKVFQYFETLCDTDRQKSFNDVSFIAKTIGGFDEEALKKEWTALPLNFTKEEKQNLSTLNFDNLWIKILHPINVTKYPNLTNLLNAIRSLPNSNADPERMFSLLSHVKNKNRNKLSSTSVNASCVFKSALNAKGETCLNFMIDEKHLSLMSTQNLYASAAKKDKSTLTLYAADDNDVAGPSWAN</sequence>
<dbReference type="InterPro" id="IPR008906">
    <property type="entry name" value="HATC_C_dom"/>
</dbReference>
<gene>
    <name evidence="2" type="ORF">ALC62_01881</name>
</gene>
<dbReference type="SMART" id="SM00451">
    <property type="entry name" value="ZnF_U1"/>
    <property type="match status" value="2"/>
</dbReference>
<evidence type="ECO:0000313" key="2">
    <source>
        <dbReference type="EMBL" id="KYN07155.1"/>
    </source>
</evidence>
<dbReference type="GO" id="GO:0046983">
    <property type="term" value="F:protein dimerization activity"/>
    <property type="evidence" value="ECO:0007669"/>
    <property type="project" value="InterPro"/>
</dbReference>
<dbReference type="SUPFAM" id="SSF53098">
    <property type="entry name" value="Ribonuclease H-like"/>
    <property type="match status" value="1"/>
</dbReference>
<accession>A0A151INZ3</accession>
<evidence type="ECO:0000313" key="3">
    <source>
        <dbReference type="Proteomes" id="UP000078542"/>
    </source>
</evidence>
<dbReference type="PANTHER" id="PTHR37162">
    <property type="entry name" value="HAT FAMILY DIMERISATION DOMAINCONTAINING PROTEIN-RELATED"/>
    <property type="match status" value="1"/>
</dbReference>
<dbReference type="PANTHER" id="PTHR37162:SF1">
    <property type="entry name" value="BED-TYPE DOMAIN-CONTAINING PROTEIN"/>
    <property type="match status" value="1"/>
</dbReference>
<organism evidence="2 3">
    <name type="scientific">Cyphomyrmex costatus</name>
    <dbReference type="NCBI Taxonomy" id="456900"/>
    <lineage>
        <taxon>Eukaryota</taxon>
        <taxon>Metazoa</taxon>
        <taxon>Ecdysozoa</taxon>
        <taxon>Arthropoda</taxon>
        <taxon>Hexapoda</taxon>
        <taxon>Insecta</taxon>
        <taxon>Pterygota</taxon>
        <taxon>Neoptera</taxon>
        <taxon>Endopterygota</taxon>
        <taxon>Hymenoptera</taxon>
        <taxon>Apocrita</taxon>
        <taxon>Aculeata</taxon>
        <taxon>Formicoidea</taxon>
        <taxon>Formicidae</taxon>
        <taxon>Myrmicinae</taxon>
        <taxon>Cyphomyrmex</taxon>
    </lineage>
</organism>
<protein>
    <recommendedName>
        <fullName evidence="1">U1-type domain-containing protein</fullName>
    </recommendedName>
</protein>
<dbReference type="EMBL" id="KQ976906">
    <property type="protein sequence ID" value="KYN07155.1"/>
    <property type="molecule type" value="Genomic_DNA"/>
</dbReference>
<dbReference type="InterPro" id="IPR012337">
    <property type="entry name" value="RNaseH-like_sf"/>
</dbReference>